<evidence type="ECO:0000313" key="1">
    <source>
        <dbReference type="EMBL" id="KAI3700297.1"/>
    </source>
</evidence>
<proteinExistence type="predicted"/>
<gene>
    <name evidence="1" type="ORF">L2E82_44921</name>
</gene>
<sequence>MGYRKSNTSSKIRIPDSSFETDDNPSHASQTHQERVRLSCLRVVPLLMKAIGWQGGSIIALETLKRVVDAGNKARDALVEQGLRVGLIEVLLGLLDWRAGGRNELCSQMKWNESEA</sequence>
<keyword evidence="2" id="KW-1185">Reference proteome</keyword>
<organism evidence="1 2">
    <name type="scientific">Cichorium intybus</name>
    <name type="common">Chicory</name>
    <dbReference type="NCBI Taxonomy" id="13427"/>
    <lineage>
        <taxon>Eukaryota</taxon>
        <taxon>Viridiplantae</taxon>
        <taxon>Streptophyta</taxon>
        <taxon>Embryophyta</taxon>
        <taxon>Tracheophyta</taxon>
        <taxon>Spermatophyta</taxon>
        <taxon>Magnoliopsida</taxon>
        <taxon>eudicotyledons</taxon>
        <taxon>Gunneridae</taxon>
        <taxon>Pentapetalae</taxon>
        <taxon>asterids</taxon>
        <taxon>campanulids</taxon>
        <taxon>Asterales</taxon>
        <taxon>Asteraceae</taxon>
        <taxon>Cichorioideae</taxon>
        <taxon>Cichorieae</taxon>
        <taxon>Cichoriinae</taxon>
        <taxon>Cichorium</taxon>
    </lineage>
</organism>
<comment type="caution">
    <text evidence="1">The sequence shown here is derived from an EMBL/GenBank/DDBJ whole genome shotgun (WGS) entry which is preliminary data.</text>
</comment>
<protein>
    <submittedName>
        <fullName evidence="1">Uncharacterized protein</fullName>
    </submittedName>
</protein>
<reference evidence="1 2" key="2">
    <citation type="journal article" date="2022" name="Mol. Ecol. Resour.">
        <title>The genomes of chicory, endive, great burdock and yacon provide insights into Asteraceae paleo-polyploidization history and plant inulin production.</title>
        <authorList>
            <person name="Fan W."/>
            <person name="Wang S."/>
            <person name="Wang H."/>
            <person name="Wang A."/>
            <person name="Jiang F."/>
            <person name="Liu H."/>
            <person name="Zhao H."/>
            <person name="Xu D."/>
            <person name="Zhang Y."/>
        </authorList>
    </citation>
    <scope>NUCLEOTIDE SEQUENCE [LARGE SCALE GENOMIC DNA]</scope>
    <source>
        <strain evidence="2">cv. Punajuju</strain>
        <tissue evidence="1">Leaves</tissue>
    </source>
</reference>
<dbReference type="Proteomes" id="UP001055811">
    <property type="component" value="Linkage Group LG08"/>
</dbReference>
<evidence type="ECO:0000313" key="2">
    <source>
        <dbReference type="Proteomes" id="UP001055811"/>
    </source>
</evidence>
<accession>A0ACB8ZQK7</accession>
<name>A0ACB8ZQK7_CICIN</name>
<reference evidence="2" key="1">
    <citation type="journal article" date="2022" name="Mol. Ecol. Resour.">
        <title>The genomes of chicory, endive, great burdock and yacon provide insights into Asteraceae palaeo-polyploidization history and plant inulin production.</title>
        <authorList>
            <person name="Fan W."/>
            <person name="Wang S."/>
            <person name="Wang H."/>
            <person name="Wang A."/>
            <person name="Jiang F."/>
            <person name="Liu H."/>
            <person name="Zhao H."/>
            <person name="Xu D."/>
            <person name="Zhang Y."/>
        </authorList>
    </citation>
    <scope>NUCLEOTIDE SEQUENCE [LARGE SCALE GENOMIC DNA]</scope>
    <source>
        <strain evidence="2">cv. Punajuju</strain>
    </source>
</reference>
<dbReference type="EMBL" id="CM042016">
    <property type="protein sequence ID" value="KAI3700297.1"/>
    <property type="molecule type" value="Genomic_DNA"/>
</dbReference>